<evidence type="ECO:0000256" key="1">
    <source>
        <dbReference type="SAM" id="MobiDB-lite"/>
    </source>
</evidence>
<dbReference type="EMBL" id="JBAMIC010000022">
    <property type="protein sequence ID" value="KAK7091585.1"/>
    <property type="molecule type" value="Genomic_DNA"/>
</dbReference>
<dbReference type="InterPro" id="IPR000157">
    <property type="entry name" value="TIR_dom"/>
</dbReference>
<dbReference type="Proteomes" id="UP001374579">
    <property type="component" value="Unassembled WGS sequence"/>
</dbReference>
<proteinExistence type="predicted"/>
<dbReference type="SUPFAM" id="SSF48371">
    <property type="entry name" value="ARM repeat"/>
    <property type="match status" value="1"/>
</dbReference>
<dbReference type="PANTHER" id="PTHR46270:SF2">
    <property type="entry name" value="TIR DOMAIN-CONTAINING PROTEIN"/>
    <property type="match status" value="1"/>
</dbReference>
<comment type="caution">
    <text evidence="3">The sequence shown here is derived from an EMBL/GenBank/DDBJ whole genome shotgun (WGS) entry which is preliminary data.</text>
</comment>
<gene>
    <name evidence="3" type="ORF">V1264_009249</name>
</gene>
<dbReference type="PANTHER" id="PTHR46270">
    <property type="entry name" value="ARMADILLO-TYPE FOLD-RELATED"/>
    <property type="match status" value="1"/>
</dbReference>
<dbReference type="GO" id="GO:0007165">
    <property type="term" value="P:signal transduction"/>
    <property type="evidence" value="ECO:0007669"/>
    <property type="project" value="InterPro"/>
</dbReference>
<evidence type="ECO:0000313" key="3">
    <source>
        <dbReference type="EMBL" id="KAK7091585.1"/>
    </source>
</evidence>
<sequence>MGGGGSTSLPKDIAALYEKTWQKENQRSKPRLIDNFEEHVENILESLHKADSKPLKQRMELVNAAGDKMVDTKTIEAICDELVTSLQKETETGKRARVLAVFNNRDGGGQRRGFVENCLECVAIVTDPLASVNACWEVAHHNRLLPELVSILQDRQKAPVKSARFCECLRIVHNLAAHEAELKDGYHTPDPPPDTCGRTNQFRANLRALAPALATCTKADEKATQLAAITGLACVKARAVTQHNIHFLLLNLRLALDNPEHQRMKSSATAMERGIRHLLKPAPLLDKERTTDQADKKRAVIESGAVAILAKGMNSDIEQERNACIDSLWFLCEEEECQKEMAEDDPLVDLLMKLYTDKSNPLQEQAEFILLNLTRHMKEGQKQIHFGKGGGGKGLDMEKRLEDSDSKRGTREHVMLSYHTGSRAAVEAICKRLKDEGFDTWMDIDSIHKKGDTLDSMADAVDRSFVFLMCYSDAYETSEPCRQEARYAKTKKKPIIPVKLQADYEGDQWLGFLISGLYYYDLSGPEPAREENLRKLVATIRGKVYQGGKPKQGSPQKSPALTTTPRSPRKVEKLDTSRSVKSQKNHAARSPRNRYSGTHFCKLHPHTMHRSLEDGFGHCSCYYTDPRKEVRDWANKYKLDSHEVRSLSKTDLETLIHLKEEAPEFFYRRVWFDLRMKKLSEMQKFERALTFWAAKHTS</sequence>
<dbReference type="SUPFAM" id="SSF52200">
    <property type="entry name" value="Toll/Interleukin receptor TIR domain"/>
    <property type="match status" value="1"/>
</dbReference>
<accession>A0AAN9ARJ9</accession>
<evidence type="ECO:0000259" key="2">
    <source>
        <dbReference type="Pfam" id="PF13676"/>
    </source>
</evidence>
<dbReference type="InterPro" id="IPR011989">
    <property type="entry name" value="ARM-like"/>
</dbReference>
<dbReference type="AlphaFoldDB" id="A0AAN9ARJ9"/>
<feature type="region of interest" description="Disordered" evidence="1">
    <location>
        <begin position="544"/>
        <end position="594"/>
    </location>
</feature>
<dbReference type="Gene3D" id="1.25.10.10">
    <property type="entry name" value="Leucine-rich Repeat Variant"/>
    <property type="match status" value="1"/>
</dbReference>
<dbReference type="Gene3D" id="3.40.50.10140">
    <property type="entry name" value="Toll/interleukin-1 receptor homology (TIR) domain"/>
    <property type="match status" value="1"/>
</dbReference>
<feature type="compositionally biased region" description="Basic and acidic residues" evidence="1">
    <location>
        <begin position="569"/>
        <end position="578"/>
    </location>
</feature>
<evidence type="ECO:0000313" key="4">
    <source>
        <dbReference type="Proteomes" id="UP001374579"/>
    </source>
</evidence>
<dbReference type="InterPro" id="IPR016024">
    <property type="entry name" value="ARM-type_fold"/>
</dbReference>
<feature type="compositionally biased region" description="Polar residues" evidence="1">
    <location>
        <begin position="553"/>
        <end position="566"/>
    </location>
</feature>
<dbReference type="InterPro" id="IPR035897">
    <property type="entry name" value="Toll_tir_struct_dom_sf"/>
</dbReference>
<reference evidence="3 4" key="1">
    <citation type="submission" date="2024-02" db="EMBL/GenBank/DDBJ databases">
        <title>Chromosome-scale genome assembly of the rough periwinkle Littorina saxatilis.</title>
        <authorList>
            <person name="De Jode A."/>
            <person name="Faria R."/>
            <person name="Formenti G."/>
            <person name="Sims Y."/>
            <person name="Smith T.P."/>
            <person name="Tracey A."/>
            <person name="Wood J.M.D."/>
            <person name="Zagrodzka Z.B."/>
            <person name="Johannesson K."/>
            <person name="Butlin R.K."/>
            <person name="Leder E.H."/>
        </authorList>
    </citation>
    <scope>NUCLEOTIDE SEQUENCE [LARGE SCALE GENOMIC DNA]</scope>
    <source>
        <strain evidence="3">Snail1</strain>
        <tissue evidence="3">Muscle</tissue>
    </source>
</reference>
<dbReference type="Pfam" id="PF13676">
    <property type="entry name" value="TIR_2"/>
    <property type="match status" value="1"/>
</dbReference>
<name>A0AAN9ARJ9_9CAEN</name>
<protein>
    <recommendedName>
        <fullName evidence="2">TIR domain-containing protein</fullName>
    </recommendedName>
</protein>
<feature type="domain" description="TIR" evidence="2">
    <location>
        <begin position="414"/>
        <end position="537"/>
    </location>
</feature>
<feature type="compositionally biased region" description="Basic residues" evidence="1">
    <location>
        <begin position="581"/>
        <end position="592"/>
    </location>
</feature>
<keyword evidence="4" id="KW-1185">Reference proteome</keyword>
<organism evidence="3 4">
    <name type="scientific">Littorina saxatilis</name>
    <dbReference type="NCBI Taxonomy" id="31220"/>
    <lineage>
        <taxon>Eukaryota</taxon>
        <taxon>Metazoa</taxon>
        <taxon>Spiralia</taxon>
        <taxon>Lophotrochozoa</taxon>
        <taxon>Mollusca</taxon>
        <taxon>Gastropoda</taxon>
        <taxon>Caenogastropoda</taxon>
        <taxon>Littorinimorpha</taxon>
        <taxon>Littorinoidea</taxon>
        <taxon>Littorinidae</taxon>
        <taxon>Littorina</taxon>
    </lineage>
</organism>